<dbReference type="GO" id="GO:0140359">
    <property type="term" value="F:ABC-type transporter activity"/>
    <property type="evidence" value="ECO:0007669"/>
    <property type="project" value="InterPro"/>
</dbReference>
<evidence type="ECO:0000256" key="6">
    <source>
        <dbReference type="SAM" id="Phobius"/>
    </source>
</evidence>
<keyword evidence="2" id="KW-1003">Cell membrane</keyword>
<reference evidence="8 9" key="1">
    <citation type="journal article" date="2019" name="Nat. Microbiol.">
        <title>Mediterranean grassland soil C-N compound turnover is dependent on rainfall and depth, and is mediated by genomically divergent microorganisms.</title>
        <authorList>
            <person name="Diamond S."/>
            <person name="Andeer P.F."/>
            <person name="Li Z."/>
            <person name="Crits-Christoph A."/>
            <person name="Burstein D."/>
            <person name="Anantharaman K."/>
            <person name="Lane K.R."/>
            <person name="Thomas B.C."/>
            <person name="Pan C."/>
            <person name="Northen T.R."/>
            <person name="Banfield J.F."/>
        </authorList>
    </citation>
    <scope>NUCLEOTIDE SEQUENCE [LARGE SCALE GENOMIC DNA]</scope>
    <source>
        <strain evidence="8">WS_8</strain>
    </source>
</reference>
<sequence length="431" mass="46005">MRDGQDLMREIVALVAKDLTLLLRDRGGFFFTFIFPLVFAVFFGTIFSGSGAESRKLPIAVVDEDSSADSRAVIAQLDTVAEFDTQGMSRGAAVEAVRLGRRVAYVAFPKGFGEARRRMFYGRGPEIELGFDPSRKAEAGMIQGLLARHLSAQVGQLLSNRSSLRSWIHETEVSVDSSATGGGRRGALRRFLGELDRFTGEVADSTPGAAGDGGGWQPVSFKNVDVARVRSGPRNAYQVSFPQGIVWGIFSCAFGFGLSLVHERTRGTLVRLRIAPISRGKILAAKATACLVAIVGIATLLLSFGALVFGVRATSPALLAIAVLSAAIAFVGLMMLFSVLGKTEATVSGLGRAAMLLMSMAGGGMVPLFLMPHWMQTVGSFTPVRWTILALEGAIWRDFTLSQMALPCGILLAIGVGTFAAGLKVFRWTEG</sequence>
<evidence type="ECO:0000259" key="7">
    <source>
        <dbReference type="Pfam" id="PF12698"/>
    </source>
</evidence>
<dbReference type="AlphaFoldDB" id="A0A538TXB6"/>
<accession>A0A538TXB6</accession>
<evidence type="ECO:0000313" key="9">
    <source>
        <dbReference type="Proteomes" id="UP000316609"/>
    </source>
</evidence>
<evidence type="ECO:0000256" key="3">
    <source>
        <dbReference type="ARBA" id="ARBA00022692"/>
    </source>
</evidence>
<evidence type="ECO:0000256" key="4">
    <source>
        <dbReference type="ARBA" id="ARBA00022989"/>
    </source>
</evidence>
<feature type="transmembrane region" description="Helical" evidence="6">
    <location>
        <begin position="404"/>
        <end position="426"/>
    </location>
</feature>
<organism evidence="8 9">
    <name type="scientific">Eiseniibacteriota bacterium</name>
    <dbReference type="NCBI Taxonomy" id="2212470"/>
    <lineage>
        <taxon>Bacteria</taxon>
        <taxon>Candidatus Eiseniibacteriota</taxon>
    </lineage>
</organism>
<dbReference type="InterPro" id="IPR051449">
    <property type="entry name" value="ABC-2_transporter_component"/>
</dbReference>
<evidence type="ECO:0000313" key="8">
    <source>
        <dbReference type="EMBL" id="TMQ68149.1"/>
    </source>
</evidence>
<keyword evidence="4 6" id="KW-1133">Transmembrane helix</keyword>
<dbReference type="EMBL" id="VBOY01000014">
    <property type="protein sequence ID" value="TMQ68149.1"/>
    <property type="molecule type" value="Genomic_DNA"/>
</dbReference>
<dbReference type="PANTHER" id="PTHR30294">
    <property type="entry name" value="MEMBRANE COMPONENT OF ABC TRANSPORTER YHHJ-RELATED"/>
    <property type="match status" value="1"/>
</dbReference>
<gene>
    <name evidence="8" type="ORF">E6K78_02130</name>
</gene>
<comment type="caution">
    <text evidence="8">The sequence shown here is derived from an EMBL/GenBank/DDBJ whole genome shotgun (WGS) entry which is preliminary data.</text>
</comment>
<feature type="domain" description="ABC-2 type transporter transmembrane" evidence="7">
    <location>
        <begin position="28"/>
        <end position="423"/>
    </location>
</feature>
<feature type="transmembrane region" description="Helical" evidence="6">
    <location>
        <begin position="353"/>
        <end position="375"/>
    </location>
</feature>
<feature type="transmembrane region" description="Helical" evidence="6">
    <location>
        <begin position="317"/>
        <end position="341"/>
    </location>
</feature>
<dbReference type="GO" id="GO:0005886">
    <property type="term" value="C:plasma membrane"/>
    <property type="evidence" value="ECO:0007669"/>
    <property type="project" value="UniProtKB-SubCell"/>
</dbReference>
<proteinExistence type="predicted"/>
<dbReference type="Proteomes" id="UP000316609">
    <property type="component" value="Unassembled WGS sequence"/>
</dbReference>
<evidence type="ECO:0000256" key="1">
    <source>
        <dbReference type="ARBA" id="ARBA00004651"/>
    </source>
</evidence>
<name>A0A538TXB6_UNCEI</name>
<comment type="subcellular location">
    <subcellularLocation>
        <location evidence="1">Cell membrane</location>
        <topology evidence="1">Multi-pass membrane protein</topology>
    </subcellularLocation>
</comment>
<feature type="transmembrane region" description="Helical" evidence="6">
    <location>
        <begin position="283"/>
        <end position="311"/>
    </location>
</feature>
<evidence type="ECO:0000256" key="5">
    <source>
        <dbReference type="ARBA" id="ARBA00023136"/>
    </source>
</evidence>
<dbReference type="Gene3D" id="3.40.1710.10">
    <property type="entry name" value="abc type-2 transporter like domain"/>
    <property type="match status" value="1"/>
</dbReference>
<feature type="transmembrane region" description="Helical" evidence="6">
    <location>
        <begin position="27"/>
        <end position="47"/>
    </location>
</feature>
<keyword evidence="5 6" id="KW-0472">Membrane</keyword>
<dbReference type="InterPro" id="IPR013525">
    <property type="entry name" value="ABC2_TM"/>
</dbReference>
<evidence type="ECO:0000256" key="2">
    <source>
        <dbReference type="ARBA" id="ARBA00022475"/>
    </source>
</evidence>
<protein>
    <submittedName>
        <fullName evidence="8">ABC transporter permease</fullName>
    </submittedName>
</protein>
<dbReference type="Pfam" id="PF12698">
    <property type="entry name" value="ABC2_membrane_3"/>
    <property type="match status" value="1"/>
</dbReference>
<feature type="transmembrane region" description="Helical" evidence="6">
    <location>
        <begin position="244"/>
        <end position="262"/>
    </location>
</feature>
<dbReference type="PANTHER" id="PTHR30294:SF38">
    <property type="entry name" value="TRANSPORT PERMEASE PROTEIN"/>
    <property type="match status" value="1"/>
</dbReference>
<keyword evidence="3 6" id="KW-0812">Transmembrane</keyword>